<dbReference type="InterPro" id="IPR000119">
    <property type="entry name" value="Hist_DNA-bd"/>
</dbReference>
<proteinExistence type="inferred from homology"/>
<dbReference type="SUPFAM" id="SSF47729">
    <property type="entry name" value="IHF-like DNA-binding proteins"/>
    <property type="match status" value="1"/>
</dbReference>
<comment type="similarity">
    <text evidence="3">Belongs to the bacterial histone-like protein family.</text>
</comment>
<dbReference type="Pfam" id="PF00216">
    <property type="entry name" value="Bac_DNA_binding"/>
    <property type="match status" value="1"/>
</dbReference>
<gene>
    <name evidence="4" type="primary">hup_3</name>
    <name evidence="4" type="ORF">NCTC10723_01165</name>
</gene>
<dbReference type="Gene3D" id="4.10.520.10">
    <property type="entry name" value="IHF-like DNA-binding proteins"/>
    <property type="match status" value="1"/>
</dbReference>
<dbReference type="AlphaFoldDB" id="A0A377GXM7"/>
<sequence>MTKKEFVELFASKANLKTKVEAQKLTKIFLETLEEVFIKEENVTFIGFGKFETIERAERTYINPQTKKPMKVGVRKVAKFKPAKNLLEKMNPIVEARSSKRKKKTK</sequence>
<dbReference type="GO" id="GO:0030261">
    <property type="term" value="P:chromosome condensation"/>
    <property type="evidence" value="ECO:0007669"/>
    <property type="project" value="UniProtKB-KW"/>
</dbReference>
<keyword evidence="1" id="KW-0226">DNA condensation</keyword>
<organism evidence="4 5">
    <name type="scientific">Fusobacterium necrogenes</name>
    <dbReference type="NCBI Taxonomy" id="858"/>
    <lineage>
        <taxon>Bacteria</taxon>
        <taxon>Fusobacteriati</taxon>
        <taxon>Fusobacteriota</taxon>
        <taxon>Fusobacteriia</taxon>
        <taxon>Fusobacteriales</taxon>
        <taxon>Fusobacteriaceae</taxon>
        <taxon>Fusobacterium</taxon>
    </lineage>
</organism>
<dbReference type="GO" id="GO:0005829">
    <property type="term" value="C:cytosol"/>
    <property type="evidence" value="ECO:0007669"/>
    <property type="project" value="TreeGrafter"/>
</dbReference>
<dbReference type="SMART" id="SM00411">
    <property type="entry name" value="BHL"/>
    <property type="match status" value="1"/>
</dbReference>
<evidence type="ECO:0000313" key="5">
    <source>
        <dbReference type="Proteomes" id="UP000255328"/>
    </source>
</evidence>
<evidence type="ECO:0000313" key="4">
    <source>
        <dbReference type="EMBL" id="STO31708.1"/>
    </source>
</evidence>
<evidence type="ECO:0000256" key="3">
    <source>
        <dbReference type="RuleBase" id="RU003939"/>
    </source>
</evidence>
<dbReference type="OrthoDB" id="9799835at2"/>
<reference evidence="4 5" key="1">
    <citation type="submission" date="2018-06" db="EMBL/GenBank/DDBJ databases">
        <authorList>
            <consortium name="Pathogen Informatics"/>
            <person name="Doyle S."/>
        </authorList>
    </citation>
    <scope>NUCLEOTIDE SEQUENCE [LARGE SCALE GENOMIC DNA]</scope>
    <source>
        <strain evidence="4 5">NCTC10723</strain>
    </source>
</reference>
<dbReference type="EMBL" id="UGGU01000003">
    <property type="protein sequence ID" value="STO31708.1"/>
    <property type="molecule type" value="Genomic_DNA"/>
</dbReference>
<dbReference type="PRINTS" id="PR01727">
    <property type="entry name" value="DNABINDINGHU"/>
</dbReference>
<dbReference type="PANTHER" id="PTHR33175:SF3">
    <property type="entry name" value="DNA-BINDING PROTEIN HU-BETA"/>
    <property type="match status" value="1"/>
</dbReference>
<dbReference type="RefSeq" id="WP_115270257.1">
    <property type="nucleotide sequence ID" value="NZ_CASFEE010000006.1"/>
</dbReference>
<dbReference type="Proteomes" id="UP000255328">
    <property type="component" value="Unassembled WGS sequence"/>
</dbReference>
<dbReference type="GO" id="GO:0030527">
    <property type="term" value="F:structural constituent of chromatin"/>
    <property type="evidence" value="ECO:0007669"/>
    <property type="project" value="InterPro"/>
</dbReference>
<accession>A0A377GXM7</accession>
<name>A0A377GXM7_9FUSO</name>
<dbReference type="CDD" id="cd13831">
    <property type="entry name" value="HU"/>
    <property type="match status" value="1"/>
</dbReference>
<dbReference type="PANTHER" id="PTHR33175">
    <property type="entry name" value="DNA-BINDING PROTEIN HU"/>
    <property type="match status" value="1"/>
</dbReference>
<dbReference type="GO" id="GO:0003677">
    <property type="term" value="F:DNA binding"/>
    <property type="evidence" value="ECO:0007669"/>
    <property type="project" value="UniProtKB-KW"/>
</dbReference>
<keyword evidence="2" id="KW-0238">DNA-binding</keyword>
<dbReference type="InterPro" id="IPR010992">
    <property type="entry name" value="IHF-like_DNA-bd_dom_sf"/>
</dbReference>
<evidence type="ECO:0000256" key="2">
    <source>
        <dbReference type="ARBA" id="ARBA00023125"/>
    </source>
</evidence>
<protein>
    <submittedName>
        <fullName evidence="4">HCj</fullName>
    </submittedName>
</protein>
<evidence type="ECO:0000256" key="1">
    <source>
        <dbReference type="ARBA" id="ARBA00023067"/>
    </source>
</evidence>
<keyword evidence="5" id="KW-1185">Reference proteome</keyword>